<sequence length="109" mass="12329">MSPFFQVKSLGVILDSTLSFQSHINNFIYLFQPVFHKPPHSIPQSTQLLSSILAWSPPILTIVILFSMVFHKNPSINFKWFRSLLPVSSPKPPLSTTSLSYYNSYTGSP</sequence>
<name>A0ABV0ZBK3_9TELE</name>
<gene>
    <name evidence="3" type="ORF">AMECASPLE_013758</name>
</gene>
<dbReference type="EMBL" id="JAHRIP010057340">
    <property type="protein sequence ID" value="MEQ2303152.1"/>
    <property type="molecule type" value="Genomic_DNA"/>
</dbReference>
<evidence type="ECO:0000313" key="4">
    <source>
        <dbReference type="Proteomes" id="UP001469553"/>
    </source>
</evidence>
<keyword evidence="4" id="KW-1185">Reference proteome</keyword>
<evidence type="ECO:0000256" key="2">
    <source>
        <dbReference type="SAM" id="Phobius"/>
    </source>
</evidence>
<accession>A0ABV0ZBK3</accession>
<keyword evidence="2" id="KW-0472">Membrane</keyword>
<comment type="caution">
    <text evidence="3">The sequence shown here is derived from an EMBL/GenBank/DDBJ whole genome shotgun (WGS) entry which is preliminary data.</text>
</comment>
<reference evidence="3 4" key="1">
    <citation type="submission" date="2021-06" db="EMBL/GenBank/DDBJ databases">
        <authorList>
            <person name="Palmer J.M."/>
        </authorList>
    </citation>
    <scope>NUCLEOTIDE SEQUENCE [LARGE SCALE GENOMIC DNA]</scope>
    <source>
        <strain evidence="3 4">AS_MEX2019</strain>
        <tissue evidence="3">Muscle</tissue>
    </source>
</reference>
<protein>
    <submittedName>
        <fullName evidence="3">Uncharacterized protein</fullName>
    </submittedName>
</protein>
<feature type="transmembrane region" description="Helical" evidence="2">
    <location>
        <begin position="48"/>
        <end position="70"/>
    </location>
</feature>
<proteinExistence type="predicted"/>
<evidence type="ECO:0000313" key="3">
    <source>
        <dbReference type="EMBL" id="MEQ2303152.1"/>
    </source>
</evidence>
<feature type="region of interest" description="Disordered" evidence="1">
    <location>
        <begin position="88"/>
        <end position="109"/>
    </location>
</feature>
<evidence type="ECO:0000256" key="1">
    <source>
        <dbReference type="SAM" id="MobiDB-lite"/>
    </source>
</evidence>
<organism evidence="3 4">
    <name type="scientific">Ameca splendens</name>
    <dbReference type="NCBI Taxonomy" id="208324"/>
    <lineage>
        <taxon>Eukaryota</taxon>
        <taxon>Metazoa</taxon>
        <taxon>Chordata</taxon>
        <taxon>Craniata</taxon>
        <taxon>Vertebrata</taxon>
        <taxon>Euteleostomi</taxon>
        <taxon>Actinopterygii</taxon>
        <taxon>Neopterygii</taxon>
        <taxon>Teleostei</taxon>
        <taxon>Neoteleostei</taxon>
        <taxon>Acanthomorphata</taxon>
        <taxon>Ovalentaria</taxon>
        <taxon>Atherinomorphae</taxon>
        <taxon>Cyprinodontiformes</taxon>
        <taxon>Goodeidae</taxon>
        <taxon>Ameca</taxon>
    </lineage>
</organism>
<keyword evidence="2" id="KW-1133">Transmembrane helix</keyword>
<keyword evidence="2" id="KW-0812">Transmembrane</keyword>
<dbReference type="Proteomes" id="UP001469553">
    <property type="component" value="Unassembled WGS sequence"/>
</dbReference>